<dbReference type="HOGENOM" id="CLU_289300_0_0_7"/>
<feature type="transmembrane region" description="Helical" evidence="1">
    <location>
        <begin position="5"/>
        <end position="27"/>
    </location>
</feature>
<accession>Q1MSB9</accession>
<sequence>MRSFLISIVTLFLLGIIVFFGITFYFIKQHPQYITNKILSTISKQLKDTSISANSIGFHIVPFPKLYLTNVILQTQKGDTIHIKECLITPKITNILSGNISIYSIEVIQPIASIILQNEQKKNSKTTGYAIPKQVSHLLQLITDSKLFIENGSITFQNNDYCFKIIGINGKIGVSKTLTSSLKLTADEIIWEIMNTVSNNSSTAQKSIEKVQLHIEDMPYKINTALLHDTSPLYDLFTNTKKTTFKVSGAIPTTNTANNITFDFTTKLEKDNSDKLTMHGQLHIEGTLPNGNTSIPILLSVPFTTTSSEDMTHFPPLLIKNSKLLFDKTHIDLHGTIKNYDTLSNLFFDGTMDVKNFSFPYWFTFARQLPNGIQHALNQLSGEIKFTLSPQQVNAQKIIIHSLDTTFQGNGTVNNFLSPTITLSLATKQFNLNTLLPELKGKKSSQLSYPKETFLTILSNLHNNNNNNNIKKTINYDITIQADHVTCWKFDGYQFICNIQPKPQGTQIHTNCKNFYDGSLSSSLLLSNRHTIQLAIENIQLSDITNIITKEYELKGKASGTSRVNGHGDTLASFLSSLKGTIDLYVTDGLVKKTASEAIPFSMLHLTCDSIGQPSKGNKSSTIPYKGKWSAEISSARWNGSITMDGLIQFSTTDWLSIKAENIPSKVVCSVSGVQAVAYGGISFDIDNSFLSFSNFQGEIHPKTALSGTIKTSSSTSNTRQWEGSLTVMTQNLRNLLSKLGYEPKNISPTMLQYCKLQGDIFISPATIRLTNIQGILDNTLIKFSLNGLQTNPPSWTGDIQLSSLNLDKYLLSINQNKLKKSQELWPIELLNKVNIQSTLTLAELIYRKVPYTNVVVPISLNQGTLSITPITASLCDGKTEASFKACPLSTNGNSAQIDFHYISKGVDMIKLSKKRQQEYLISGLGTFVINIQSIAKSSIDFLKNLQGKWRIFIQNGYFKRNTTTTQQNFSNIGATGNIINGIITNNNFAITGPGMVITGSGKIDLPEWNLDYLITIDMEGFPIAIPIKYTGSIDNPKRTINAAKLILSTIGSLGRDTIGLIQDIFSAPLKLLLP</sequence>
<gene>
    <name evidence="3" type="ordered locus">LI0050</name>
</gene>
<dbReference type="GO" id="GO:0090313">
    <property type="term" value="P:regulation of protein targeting to membrane"/>
    <property type="evidence" value="ECO:0007669"/>
    <property type="project" value="TreeGrafter"/>
</dbReference>
<evidence type="ECO:0000313" key="3">
    <source>
        <dbReference type="EMBL" id="CAJ54106.1"/>
    </source>
</evidence>
<keyword evidence="1" id="KW-1133">Transmembrane helix</keyword>
<dbReference type="STRING" id="363253.LI0050"/>
<dbReference type="InterPro" id="IPR007844">
    <property type="entry name" value="AsmA"/>
</dbReference>
<dbReference type="InterPro" id="IPR052894">
    <property type="entry name" value="AsmA-related"/>
</dbReference>
<keyword evidence="1" id="KW-0472">Membrane</keyword>
<dbReference type="Pfam" id="PF05170">
    <property type="entry name" value="AsmA"/>
    <property type="match status" value="1"/>
</dbReference>
<dbReference type="GO" id="GO:0005886">
    <property type="term" value="C:plasma membrane"/>
    <property type="evidence" value="ECO:0007669"/>
    <property type="project" value="TreeGrafter"/>
</dbReference>
<feature type="domain" description="AsmA" evidence="2">
    <location>
        <begin position="829"/>
        <end position="988"/>
    </location>
</feature>
<proteinExistence type="predicted"/>
<dbReference type="KEGG" id="lip:LI0050"/>
<dbReference type="AlphaFoldDB" id="Q1MSB9"/>
<keyword evidence="1" id="KW-0812">Transmembrane</keyword>
<dbReference type="PANTHER" id="PTHR30441">
    <property type="entry name" value="DUF748 DOMAIN-CONTAINING PROTEIN"/>
    <property type="match status" value="1"/>
</dbReference>
<organism evidence="3 4">
    <name type="scientific">Lawsonia intracellularis (strain PHE/MN1-00)</name>
    <dbReference type="NCBI Taxonomy" id="363253"/>
    <lineage>
        <taxon>Bacteria</taxon>
        <taxon>Pseudomonadati</taxon>
        <taxon>Thermodesulfobacteriota</taxon>
        <taxon>Desulfovibrionia</taxon>
        <taxon>Desulfovibrionales</taxon>
        <taxon>Desulfovibrionaceae</taxon>
        <taxon>Lawsonia</taxon>
    </lineage>
</organism>
<keyword evidence="4" id="KW-1185">Reference proteome</keyword>
<name>Q1MSB9_LAWIP</name>
<evidence type="ECO:0000256" key="1">
    <source>
        <dbReference type="SAM" id="Phobius"/>
    </source>
</evidence>
<protein>
    <submittedName>
        <fullName evidence="3">Uncharacterized protein involved in outer membrane biogenesis</fullName>
    </submittedName>
</protein>
<reference evidence="3 4" key="1">
    <citation type="submission" date="2005-11" db="EMBL/GenBank/DDBJ databases">
        <title>The complete genome sequence of Lawsonia intracellularis: the causative agent of proliferative enteropathy.</title>
        <authorList>
            <person name="Kaur K."/>
            <person name="Zhang Q."/>
            <person name="Beckler D."/>
            <person name="Munir S."/>
            <person name="Li L."/>
            <person name="Kinsley K."/>
            <person name="Herron L."/>
            <person name="Peterson A."/>
            <person name="May B."/>
            <person name="Singh S."/>
            <person name="Gebhart C."/>
            <person name="Kapur V."/>
        </authorList>
    </citation>
    <scope>NUCLEOTIDE SEQUENCE [LARGE SCALE GENOMIC DNA]</scope>
    <source>
        <strain evidence="3 4">PHE/MN1-00</strain>
    </source>
</reference>
<dbReference type="OrthoDB" id="5439178at2"/>
<dbReference type="PANTHER" id="PTHR30441:SF8">
    <property type="entry name" value="DUF748 DOMAIN-CONTAINING PROTEIN"/>
    <property type="match status" value="1"/>
</dbReference>
<dbReference type="RefSeq" id="WP_011526133.1">
    <property type="nucleotide sequence ID" value="NC_008011.1"/>
</dbReference>
<dbReference type="EMBL" id="AM180252">
    <property type="protein sequence ID" value="CAJ54106.1"/>
    <property type="molecule type" value="Genomic_DNA"/>
</dbReference>
<evidence type="ECO:0000259" key="2">
    <source>
        <dbReference type="Pfam" id="PF05170"/>
    </source>
</evidence>
<evidence type="ECO:0000313" key="4">
    <source>
        <dbReference type="Proteomes" id="UP000002430"/>
    </source>
</evidence>
<dbReference type="eggNOG" id="COG2982">
    <property type="taxonomic scope" value="Bacteria"/>
</dbReference>
<dbReference type="Proteomes" id="UP000002430">
    <property type="component" value="Chromosome"/>
</dbReference>